<dbReference type="GO" id="GO:0005085">
    <property type="term" value="F:guanyl-nucleotide exchange factor activity"/>
    <property type="evidence" value="ECO:0007669"/>
    <property type="project" value="InterPro"/>
</dbReference>
<feature type="domain" description="SH3" evidence="3">
    <location>
        <begin position="7"/>
        <end position="68"/>
    </location>
</feature>
<dbReference type="InterPro" id="IPR032376">
    <property type="entry name" value="DOCK_N"/>
</dbReference>
<reference evidence="4 5" key="1">
    <citation type="submission" date="2019-07" db="EMBL/GenBank/DDBJ databases">
        <title>Draft genome assembly of a fouling barnacle, Amphibalanus amphitrite (Darwin, 1854): The first reference genome for Thecostraca.</title>
        <authorList>
            <person name="Kim W."/>
        </authorList>
    </citation>
    <scope>NUCLEOTIDE SEQUENCE [LARGE SCALE GENOMIC DNA]</scope>
    <source>
        <strain evidence="4">SNU_AA5</strain>
        <tissue evidence="4">Soma without cirri and trophi</tissue>
    </source>
</reference>
<gene>
    <name evidence="4" type="primary">DOCK1</name>
    <name evidence="4" type="ORF">FJT64_010216</name>
</gene>
<dbReference type="InterPro" id="IPR042455">
    <property type="entry name" value="DOCK_N_sub1"/>
</dbReference>
<dbReference type="AlphaFoldDB" id="A0A6A4VR54"/>
<evidence type="ECO:0000256" key="2">
    <source>
        <dbReference type="PROSITE-ProRule" id="PRU00192"/>
    </source>
</evidence>
<dbReference type="EMBL" id="VIIS01001861">
    <property type="protein sequence ID" value="KAF0291701.1"/>
    <property type="molecule type" value="Genomic_DNA"/>
</dbReference>
<dbReference type="PANTHER" id="PTHR45653">
    <property type="entry name" value="DEDICATOR OF CYTOKINESIS"/>
    <property type="match status" value="1"/>
</dbReference>
<protein>
    <submittedName>
        <fullName evidence="4">Dedicator of cytokinesis protein 1</fullName>
    </submittedName>
</protein>
<dbReference type="InterPro" id="IPR026791">
    <property type="entry name" value="DOCK"/>
</dbReference>
<dbReference type="SMART" id="SM00326">
    <property type="entry name" value="SH3"/>
    <property type="match status" value="1"/>
</dbReference>
<dbReference type="GO" id="GO:0005737">
    <property type="term" value="C:cytoplasm"/>
    <property type="evidence" value="ECO:0007669"/>
    <property type="project" value="TreeGrafter"/>
</dbReference>
<dbReference type="Gene3D" id="2.30.30.40">
    <property type="entry name" value="SH3 Domains"/>
    <property type="match status" value="1"/>
</dbReference>
<comment type="caution">
    <text evidence="4">The sequence shown here is derived from an EMBL/GenBank/DDBJ whole genome shotgun (WGS) entry which is preliminary data.</text>
</comment>
<dbReference type="GO" id="GO:0005886">
    <property type="term" value="C:plasma membrane"/>
    <property type="evidence" value="ECO:0007669"/>
    <property type="project" value="TreeGrafter"/>
</dbReference>
<keyword evidence="1 2" id="KW-0728">SH3 domain</keyword>
<dbReference type="Gene3D" id="1.20.1270.350">
    <property type="entry name" value="Dedicator of cytokinesis N-terminal subdomain"/>
    <property type="match status" value="1"/>
</dbReference>
<dbReference type="Proteomes" id="UP000440578">
    <property type="component" value="Unassembled WGS sequence"/>
</dbReference>
<organism evidence="4 5">
    <name type="scientific">Amphibalanus amphitrite</name>
    <name type="common">Striped barnacle</name>
    <name type="synonym">Balanus amphitrite</name>
    <dbReference type="NCBI Taxonomy" id="1232801"/>
    <lineage>
        <taxon>Eukaryota</taxon>
        <taxon>Metazoa</taxon>
        <taxon>Ecdysozoa</taxon>
        <taxon>Arthropoda</taxon>
        <taxon>Crustacea</taxon>
        <taxon>Multicrustacea</taxon>
        <taxon>Cirripedia</taxon>
        <taxon>Thoracica</taxon>
        <taxon>Thoracicalcarea</taxon>
        <taxon>Balanomorpha</taxon>
        <taxon>Balanoidea</taxon>
        <taxon>Balanidae</taxon>
        <taxon>Amphibalaninae</taxon>
        <taxon>Amphibalanus</taxon>
    </lineage>
</organism>
<dbReference type="OrthoDB" id="18896at2759"/>
<dbReference type="PANTHER" id="PTHR45653:SF12">
    <property type="entry name" value="SPONGE, ISOFORM E"/>
    <property type="match status" value="1"/>
</dbReference>
<dbReference type="SUPFAM" id="SSF50044">
    <property type="entry name" value="SH3-domain"/>
    <property type="match status" value="1"/>
</dbReference>
<evidence type="ECO:0000313" key="5">
    <source>
        <dbReference type="Proteomes" id="UP000440578"/>
    </source>
</evidence>
<evidence type="ECO:0000313" key="4">
    <source>
        <dbReference type="EMBL" id="KAF0291701.1"/>
    </source>
</evidence>
<sequence>MTWKRREGDRLAVAVYGWPGCVRHGLPLTVGDTVHILEESGGWYRGYTARNRHQRGIFPASYVRVKRSRLDGDGPQSRPLPAEDEVATEVTQVLREWSHRWKQLYLERDTQEVSSLWKVMHELLDWRRQLITGTLTQDQTRELRLRATAKVDWGNRSVRRRCYAAFGSGQHHYS</sequence>
<dbReference type="CDD" id="cd11872">
    <property type="entry name" value="SH3_DOCK_AB"/>
    <property type="match status" value="1"/>
</dbReference>
<evidence type="ECO:0000259" key="3">
    <source>
        <dbReference type="PROSITE" id="PS50002"/>
    </source>
</evidence>
<dbReference type="Pfam" id="PF16172">
    <property type="entry name" value="DOCK_N"/>
    <property type="match status" value="1"/>
</dbReference>
<dbReference type="InterPro" id="IPR001452">
    <property type="entry name" value="SH3_domain"/>
</dbReference>
<dbReference type="GO" id="GO:0031267">
    <property type="term" value="F:small GTPase binding"/>
    <property type="evidence" value="ECO:0007669"/>
    <property type="project" value="TreeGrafter"/>
</dbReference>
<keyword evidence="5" id="KW-1185">Reference proteome</keyword>
<name>A0A6A4VR54_AMPAM</name>
<dbReference type="InterPro" id="IPR036028">
    <property type="entry name" value="SH3-like_dom_sf"/>
</dbReference>
<dbReference type="GO" id="GO:0007264">
    <property type="term" value="P:small GTPase-mediated signal transduction"/>
    <property type="evidence" value="ECO:0007669"/>
    <property type="project" value="InterPro"/>
</dbReference>
<dbReference type="Pfam" id="PF07653">
    <property type="entry name" value="SH3_2"/>
    <property type="match status" value="1"/>
</dbReference>
<evidence type="ECO:0000256" key="1">
    <source>
        <dbReference type="ARBA" id="ARBA00022443"/>
    </source>
</evidence>
<dbReference type="PROSITE" id="PS50002">
    <property type="entry name" value="SH3"/>
    <property type="match status" value="1"/>
</dbReference>
<proteinExistence type="predicted"/>
<accession>A0A6A4VR54</accession>